<protein>
    <submittedName>
        <fullName evidence="3">Uncharacterized protein</fullName>
    </submittedName>
</protein>
<reference evidence="3 4" key="1">
    <citation type="journal article" date="2010" name="Proc. Natl. Acad. Sci. U.S.A.">
        <title>Insights into evolution of multicellular fungi from the assembled chromosomes of the mushroom Coprinopsis cinerea (Coprinus cinereus).</title>
        <authorList>
            <person name="Stajich J.E."/>
            <person name="Wilke S.K."/>
            <person name="Ahren D."/>
            <person name="Au C.H."/>
            <person name="Birren B.W."/>
            <person name="Borodovsky M."/>
            <person name="Burns C."/>
            <person name="Canback B."/>
            <person name="Casselton L.A."/>
            <person name="Cheng C.K."/>
            <person name="Deng J."/>
            <person name="Dietrich F.S."/>
            <person name="Fargo D.C."/>
            <person name="Farman M.L."/>
            <person name="Gathman A.C."/>
            <person name="Goldberg J."/>
            <person name="Guigo R."/>
            <person name="Hoegger P.J."/>
            <person name="Hooker J.B."/>
            <person name="Huggins A."/>
            <person name="James T.Y."/>
            <person name="Kamada T."/>
            <person name="Kilaru S."/>
            <person name="Kodira C."/>
            <person name="Kues U."/>
            <person name="Kupfer D."/>
            <person name="Kwan H.S."/>
            <person name="Lomsadze A."/>
            <person name="Li W."/>
            <person name="Lilly W.W."/>
            <person name="Ma L.J."/>
            <person name="Mackey A.J."/>
            <person name="Manning G."/>
            <person name="Martin F."/>
            <person name="Muraguchi H."/>
            <person name="Natvig D.O."/>
            <person name="Palmerini H."/>
            <person name="Ramesh M.A."/>
            <person name="Rehmeyer C.J."/>
            <person name="Roe B.A."/>
            <person name="Shenoy N."/>
            <person name="Stanke M."/>
            <person name="Ter-Hovhannisyan V."/>
            <person name="Tunlid A."/>
            <person name="Velagapudi R."/>
            <person name="Vision T.J."/>
            <person name="Zeng Q."/>
            <person name="Zolan M.E."/>
            <person name="Pukkila P.J."/>
        </authorList>
    </citation>
    <scope>NUCLEOTIDE SEQUENCE [LARGE SCALE GENOMIC DNA]</scope>
    <source>
        <strain evidence="4">Okayama-7 / 130 / ATCC MYA-4618 / FGSC 9003</strain>
    </source>
</reference>
<dbReference type="GeneID" id="6012964"/>
<evidence type="ECO:0000259" key="2">
    <source>
        <dbReference type="Pfam" id="PF06276"/>
    </source>
</evidence>
<feature type="domain" description="Aerobactin siderophore biosynthesis IucA/IucC-like C-terminal" evidence="2">
    <location>
        <begin position="361"/>
        <end position="515"/>
    </location>
</feature>
<dbReference type="OrthoDB" id="2117718at2759"/>
<dbReference type="InterPro" id="IPR007310">
    <property type="entry name" value="Aerobactin_biosyn_IucA/IucC_N"/>
</dbReference>
<dbReference type="InParanoid" id="A8NUC1"/>
<dbReference type="AlphaFoldDB" id="A8NUC1"/>
<comment type="caution">
    <text evidence="3">The sequence shown here is derived from an EMBL/GenBank/DDBJ whole genome shotgun (WGS) entry which is preliminary data.</text>
</comment>
<keyword evidence="4" id="KW-1185">Reference proteome</keyword>
<dbReference type="EMBL" id="AACS02000004">
    <property type="protein sequence ID" value="EAU85374.2"/>
    <property type="molecule type" value="Genomic_DNA"/>
</dbReference>
<accession>A8NUC1</accession>
<evidence type="ECO:0000313" key="3">
    <source>
        <dbReference type="EMBL" id="EAU85374.2"/>
    </source>
</evidence>
<dbReference type="Pfam" id="PF04183">
    <property type="entry name" value="IucA_IucC"/>
    <property type="match status" value="1"/>
</dbReference>
<sequence>MSLKLLSRQSGEARSLPSVISAKDIFAIVPLHHAPVAQRRYSSTQRESPIGLVDPLDMIPRIYELRTGGAFENLDQFSRDVFSWLQDFLPQPGTSNSLGEIVDPLYLWDKFAAIFKLDKPIKESIAKELTSSFHYQYLAYINPPKCPSLKSPPIQWEQSLVAGHPTHPGHMRMSLITNDTFSCQPMNSNFRTSFGCSLMRSFFLPMFISRRRLKQASGTLLSYHIKRFALTLSHRTVIVPELPGYALKLSIGVKISSALRTISHFTADFGPRFSTEVVPKLRIDHTIFAIETEPSSGIYRCEDPEIRKHFTAVIREEYKAAPYENVILIAALLETDHANLPPGVPAVTHVFGLNTERKRIQFLDRYIELSCKALLPALVYNGVAFEAHAQNLLLRVDRRTGKITGFVLRDLGGLRIHPPTLRRSLGIDFDFLPKHAIATESLQEVYPKFYHTYVHNHLQRLIRLLGLHHNGIGWELLREHMNAVIPIDHELRDLWLSPKSHTVESKCLMRMRLQDSYREGIASLRALDRIYD</sequence>
<dbReference type="GO" id="GO:0016881">
    <property type="term" value="F:acid-amino acid ligase activity"/>
    <property type="evidence" value="ECO:0007669"/>
    <property type="project" value="UniProtKB-ARBA"/>
</dbReference>
<evidence type="ECO:0000259" key="1">
    <source>
        <dbReference type="Pfam" id="PF04183"/>
    </source>
</evidence>
<name>A8NUC1_COPC7</name>
<evidence type="ECO:0000313" key="4">
    <source>
        <dbReference type="Proteomes" id="UP000001861"/>
    </source>
</evidence>
<feature type="domain" description="Aerobactin siderophore biosynthesis IucA/IucC N-terminal" evidence="1">
    <location>
        <begin position="226"/>
        <end position="333"/>
    </location>
</feature>
<dbReference type="PANTHER" id="PTHR34384:SF5">
    <property type="entry name" value="L-2,3-DIAMINOPROPANOATE--CITRATE LIGASE"/>
    <property type="match status" value="1"/>
</dbReference>
<dbReference type="eggNOG" id="ENOG502SJY0">
    <property type="taxonomic scope" value="Eukaryota"/>
</dbReference>
<dbReference type="PANTHER" id="PTHR34384">
    <property type="entry name" value="L-2,3-DIAMINOPROPANOATE--CITRATE LIGASE"/>
    <property type="match status" value="1"/>
</dbReference>
<proteinExistence type="predicted"/>
<gene>
    <name evidence="3" type="ORF">CC1G_07068</name>
</gene>
<dbReference type="Pfam" id="PF06276">
    <property type="entry name" value="FhuF"/>
    <property type="match status" value="1"/>
</dbReference>
<dbReference type="VEuPathDB" id="FungiDB:CC1G_07068"/>
<dbReference type="InterPro" id="IPR037455">
    <property type="entry name" value="LucA/IucC-like"/>
</dbReference>
<dbReference type="Proteomes" id="UP000001861">
    <property type="component" value="Unassembled WGS sequence"/>
</dbReference>
<dbReference type="HOGENOM" id="CLU_010625_1_0_1"/>
<dbReference type="OMA" id="FVHNHIQ"/>
<dbReference type="RefSeq" id="XP_001836421.2">
    <property type="nucleotide sequence ID" value="XM_001836369.2"/>
</dbReference>
<dbReference type="KEGG" id="cci:CC1G_07068"/>
<dbReference type="Gene3D" id="1.10.510.40">
    <property type="match status" value="1"/>
</dbReference>
<dbReference type="InterPro" id="IPR022770">
    <property type="entry name" value="IucA/IucC-like_C"/>
</dbReference>
<organism evidence="3 4">
    <name type="scientific">Coprinopsis cinerea (strain Okayama-7 / 130 / ATCC MYA-4618 / FGSC 9003)</name>
    <name type="common">Inky cap fungus</name>
    <name type="synonym">Hormographiella aspergillata</name>
    <dbReference type="NCBI Taxonomy" id="240176"/>
    <lineage>
        <taxon>Eukaryota</taxon>
        <taxon>Fungi</taxon>
        <taxon>Dikarya</taxon>
        <taxon>Basidiomycota</taxon>
        <taxon>Agaricomycotina</taxon>
        <taxon>Agaricomycetes</taxon>
        <taxon>Agaricomycetidae</taxon>
        <taxon>Agaricales</taxon>
        <taxon>Agaricineae</taxon>
        <taxon>Psathyrellaceae</taxon>
        <taxon>Coprinopsis</taxon>
    </lineage>
</organism>
<dbReference type="GO" id="GO:0019290">
    <property type="term" value="P:siderophore biosynthetic process"/>
    <property type="evidence" value="ECO:0007669"/>
    <property type="project" value="InterPro"/>
</dbReference>